<name>V3Z3B5_LOTGI</name>
<evidence type="ECO:0000313" key="2">
    <source>
        <dbReference type="EMBL" id="ESO85113.1"/>
    </source>
</evidence>
<feature type="domain" description="FCH" evidence="1">
    <location>
        <begin position="1"/>
        <end position="94"/>
    </location>
</feature>
<dbReference type="Pfam" id="PF00611">
    <property type="entry name" value="FCH"/>
    <property type="match status" value="1"/>
</dbReference>
<dbReference type="HOGENOM" id="CLU_136379_0_0_1"/>
<accession>V3Z3B5</accession>
<dbReference type="OrthoDB" id="546826at2759"/>
<dbReference type="AlphaFoldDB" id="V3Z3B5"/>
<dbReference type="SMART" id="SM00055">
    <property type="entry name" value="FCH"/>
    <property type="match status" value="1"/>
</dbReference>
<dbReference type="InterPro" id="IPR027267">
    <property type="entry name" value="AH/BAR_dom_sf"/>
</dbReference>
<proteinExistence type="predicted"/>
<protein>
    <recommendedName>
        <fullName evidence="1">FCH domain-containing protein</fullName>
    </recommendedName>
</protein>
<dbReference type="CTD" id="20233156"/>
<sequence>MGFGTQLQGRISHRALIEVQDIEIKVLENIKRCMALRVESDRQYATSLAKVIAQAQKVDSSEFSDTLTFLKVWDNIVSESDVFLKQVRENADTLAGRTLDTMTTIINEKKNMRRFYVEERNRLETDFSRVS</sequence>
<dbReference type="EMBL" id="KB203331">
    <property type="protein sequence ID" value="ESO85113.1"/>
    <property type="molecule type" value="Genomic_DNA"/>
</dbReference>
<dbReference type="OMA" id="VCDKLSH"/>
<dbReference type="RefSeq" id="XP_009064254.1">
    <property type="nucleotide sequence ID" value="XM_009066006.1"/>
</dbReference>
<reference evidence="2 3" key="1">
    <citation type="journal article" date="2013" name="Nature">
        <title>Insights into bilaterian evolution from three spiralian genomes.</title>
        <authorList>
            <person name="Simakov O."/>
            <person name="Marletaz F."/>
            <person name="Cho S.J."/>
            <person name="Edsinger-Gonzales E."/>
            <person name="Havlak P."/>
            <person name="Hellsten U."/>
            <person name="Kuo D.H."/>
            <person name="Larsson T."/>
            <person name="Lv J."/>
            <person name="Arendt D."/>
            <person name="Savage R."/>
            <person name="Osoegawa K."/>
            <person name="de Jong P."/>
            <person name="Grimwood J."/>
            <person name="Chapman J.A."/>
            <person name="Shapiro H."/>
            <person name="Aerts A."/>
            <person name="Otillar R.P."/>
            <person name="Terry A.Y."/>
            <person name="Boore J.L."/>
            <person name="Grigoriev I.V."/>
            <person name="Lindberg D.R."/>
            <person name="Seaver E.C."/>
            <person name="Weisblat D.A."/>
            <person name="Putnam N.H."/>
            <person name="Rokhsar D.S."/>
        </authorList>
    </citation>
    <scope>NUCLEOTIDE SEQUENCE [LARGE SCALE GENOMIC DNA]</scope>
</reference>
<evidence type="ECO:0000313" key="3">
    <source>
        <dbReference type="Proteomes" id="UP000030746"/>
    </source>
</evidence>
<dbReference type="STRING" id="225164.V3Z3B5"/>
<organism evidence="2 3">
    <name type="scientific">Lottia gigantea</name>
    <name type="common">Giant owl limpet</name>
    <dbReference type="NCBI Taxonomy" id="225164"/>
    <lineage>
        <taxon>Eukaryota</taxon>
        <taxon>Metazoa</taxon>
        <taxon>Spiralia</taxon>
        <taxon>Lophotrochozoa</taxon>
        <taxon>Mollusca</taxon>
        <taxon>Gastropoda</taxon>
        <taxon>Patellogastropoda</taxon>
        <taxon>Lottioidea</taxon>
        <taxon>Lottiidae</taxon>
        <taxon>Lottia</taxon>
    </lineage>
</organism>
<keyword evidence="3" id="KW-1185">Reference proteome</keyword>
<dbReference type="Gene3D" id="1.20.1270.60">
    <property type="entry name" value="Arfaptin homology (AH) domain/BAR domain"/>
    <property type="match status" value="1"/>
</dbReference>
<dbReference type="SUPFAM" id="SSF103657">
    <property type="entry name" value="BAR/IMD domain-like"/>
    <property type="match status" value="1"/>
</dbReference>
<dbReference type="InterPro" id="IPR001060">
    <property type="entry name" value="FCH_dom"/>
</dbReference>
<dbReference type="Proteomes" id="UP000030746">
    <property type="component" value="Unassembled WGS sequence"/>
</dbReference>
<gene>
    <name evidence="2" type="ORF">LOTGIDRAFT_131117</name>
</gene>
<dbReference type="GeneID" id="20233156"/>
<evidence type="ECO:0000259" key="1">
    <source>
        <dbReference type="SMART" id="SM00055"/>
    </source>
</evidence>
<dbReference type="KEGG" id="lgi:LOTGIDRAFT_131117"/>